<dbReference type="eggNOG" id="COG0438">
    <property type="taxonomic scope" value="Bacteria"/>
</dbReference>
<dbReference type="Gene3D" id="3.40.50.2000">
    <property type="entry name" value="Glycogen Phosphorylase B"/>
    <property type="match status" value="2"/>
</dbReference>
<dbReference type="Pfam" id="PF13439">
    <property type="entry name" value="Glyco_transf_4"/>
    <property type="match status" value="1"/>
</dbReference>
<dbReference type="PANTHER" id="PTHR46401">
    <property type="entry name" value="GLYCOSYLTRANSFERASE WBBK-RELATED"/>
    <property type="match status" value="1"/>
</dbReference>
<keyword evidence="5" id="KW-1185">Reference proteome</keyword>
<dbReference type="Pfam" id="PF00534">
    <property type="entry name" value="Glycos_transf_1"/>
    <property type="match status" value="1"/>
</dbReference>
<dbReference type="RefSeq" id="WP_005212333.1">
    <property type="nucleotide sequence ID" value="NZ_KB291625.1"/>
</dbReference>
<keyword evidence="1 4" id="KW-0808">Transferase</keyword>
<feature type="domain" description="Glycosyltransferase subfamily 4-like N-terminal" evidence="3">
    <location>
        <begin position="16"/>
        <end position="167"/>
    </location>
</feature>
<comment type="caution">
    <text evidence="4">The sequence shown here is derived from an EMBL/GenBank/DDBJ whole genome shotgun (WGS) entry which is preliminary data.</text>
</comment>
<organism evidence="4 5">
    <name type="scientific">Clostridium celatum DSM 1785</name>
    <dbReference type="NCBI Taxonomy" id="545697"/>
    <lineage>
        <taxon>Bacteria</taxon>
        <taxon>Bacillati</taxon>
        <taxon>Bacillota</taxon>
        <taxon>Clostridia</taxon>
        <taxon>Eubacteriales</taxon>
        <taxon>Clostridiaceae</taxon>
        <taxon>Clostridium</taxon>
    </lineage>
</organism>
<feature type="domain" description="Glycosyl transferase family 1" evidence="2">
    <location>
        <begin position="191"/>
        <end position="349"/>
    </location>
</feature>
<evidence type="ECO:0000313" key="4">
    <source>
        <dbReference type="EMBL" id="EKY27628.1"/>
    </source>
</evidence>
<evidence type="ECO:0000259" key="3">
    <source>
        <dbReference type="Pfam" id="PF13439"/>
    </source>
</evidence>
<gene>
    <name evidence="4" type="ORF">HMPREF0216_01271</name>
</gene>
<dbReference type="GO" id="GO:0016757">
    <property type="term" value="F:glycosyltransferase activity"/>
    <property type="evidence" value="ECO:0007669"/>
    <property type="project" value="InterPro"/>
</dbReference>
<dbReference type="AlphaFoldDB" id="L1QI22"/>
<proteinExistence type="predicted"/>
<evidence type="ECO:0000313" key="5">
    <source>
        <dbReference type="Proteomes" id="UP000010420"/>
    </source>
</evidence>
<dbReference type="CDD" id="cd03809">
    <property type="entry name" value="GT4_MtfB-like"/>
    <property type="match status" value="1"/>
</dbReference>
<dbReference type="FunFam" id="3.40.50.2000:FF:000119">
    <property type="entry name" value="Glycosyl transferase group 1"/>
    <property type="match status" value="1"/>
</dbReference>
<dbReference type="EMBL" id="AMEZ01000033">
    <property type="protein sequence ID" value="EKY27628.1"/>
    <property type="molecule type" value="Genomic_DNA"/>
</dbReference>
<sequence>MNISIDARGVTLYKGSGIGTYTENLLKELLNIDNENTYTIFWCGDNYKEFKKNNSKIVFTSKKHGAFYENYYYPSYIKSNNIDLHHIPQNGIGLNEDYNFPCIVTIHDLIPYILPETVGIGYLDRFLKCMPIIINNASAILTVSNYSKKDILKFFPSINSDKIFVTPLAANNTFKPLNKSDCISYIKNKYNIESPFILYIGGFSTRKNVKELILAFNKIYKSLNNDYKLVLCGSIKDEGAKLQDLCKELFIDDKVIFTGFINDYDLPIFYNASNLFAYPSLYEGFGLPPLEAMSCKTPVITSNLTSIPEVTNDCAVLIDPFNKDELASAILSLLNSPSLLEEYSEKGYKNSLEFTWTKTAKATLNAY</sequence>
<dbReference type="STRING" id="545697.HMPREF0216_01271"/>
<dbReference type="OrthoDB" id="9797829at2"/>
<evidence type="ECO:0000256" key="1">
    <source>
        <dbReference type="ARBA" id="ARBA00022679"/>
    </source>
</evidence>
<evidence type="ECO:0000259" key="2">
    <source>
        <dbReference type="Pfam" id="PF00534"/>
    </source>
</evidence>
<protein>
    <submittedName>
        <fullName evidence="4">Glycosyltransferase, group 1 family protein</fullName>
    </submittedName>
</protein>
<name>L1QI22_9CLOT</name>
<dbReference type="PATRIC" id="fig|545697.3.peg.1250"/>
<dbReference type="InterPro" id="IPR001296">
    <property type="entry name" value="Glyco_trans_1"/>
</dbReference>
<reference evidence="4 5" key="1">
    <citation type="submission" date="2012-05" db="EMBL/GenBank/DDBJ databases">
        <authorList>
            <person name="Weinstock G."/>
            <person name="Sodergren E."/>
            <person name="Lobos E.A."/>
            <person name="Fulton L."/>
            <person name="Fulton R."/>
            <person name="Courtney L."/>
            <person name="Fronick C."/>
            <person name="O'Laughlin M."/>
            <person name="Godfrey J."/>
            <person name="Wilson R.M."/>
            <person name="Miner T."/>
            <person name="Farmer C."/>
            <person name="Delehaunty K."/>
            <person name="Cordes M."/>
            <person name="Minx P."/>
            <person name="Tomlinson C."/>
            <person name="Chen J."/>
            <person name="Wollam A."/>
            <person name="Pepin K.H."/>
            <person name="Bhonagiri V."/>
            <person name="Zhang X."/>
            <person name="Suruliraj S."/>
            <person name="Warren W."/>
            <person name="Mitreva M."/>
            <person name="Mardis E.R."/>
            <person name="Wilson R.K."/>
        </authorList>
    </citation>
    <scope>NUCLEOTIDE SEQUENCE [LARGE SCALE GENOMIC DNA]</scope>
    <source>
        <strain evidence="4 5">DSM 1785</strain>
    </source>
</reference>
<dbReference type="PANTHER" id="PTHR46401:SF2">
    <property type="entry name" value="GLYCOSYLTRANSFERASE WBBK-RELATED"/>
    <property type="match status" value="1"/>
</dbReference>
<accession>L1QI22</accession>
<dbReference type="InterPro" id="IPR028098">
    <property type="entry name" value="Glyco_trans_4-like_N"/>
</dbReference>
<dbReference type="HOGENOM" id="CLU_009583_27_5_9"/>
<dbReference type="SUPFAM" id="SSF53756">
    <property type="entry name" value="UDP-Glycosyltransferase/glycogen phosphorylase"/>
    <property type="match status" value="1"/>
</dbReference>
<dbReference type="GO" id="GO:0009103">
    <property type="term" value="P:lipopolysaccharide biosynthetic process"/>
    <property type="evidence" value="ECO:0007669"/>
    <property type="project" value="TreeGrafter"/>
</dbReference>
<dbReference type="Proteomes" id="UP000010420">
    <property type="component" value="Unassembled WGS sequence"/>
</dbReference>